<keyword evidence="1" id="KW-1133">Transmembrane helix</keyword>
<proteinExistence type="predicted"/>
<evidence type="ECO:0000256" key="1">
    <source>
        <dbReference type="SAM" id="Phobius"/>
    </source>
</evidence>
<dbReference type="SUPFAM" id="SSF63825">
    <property type="entry name" value="YWTD domain"/>
    <property type="match status" value="1"/>
</dbReference>
<dbReference type="RefSeq" id="WP_379977263.1">
    <property type="nucleotide sequence ID" value="NZ_JBHULC010000012.1"/>
</dbReference>
<reference evidence="3" key="1">
    <citation type="journal article" date="2019" name="Int. J. Syst. Evol. Microbiol.">
        <title>The Global Catalogue of Microorganisms (GCM) 10K type strain sequencing project: providing services to taxonomists for standard genome sequencing and annotation.</title>
        <authorList>
            <consortium name="The Broad Institute Genomics Platform"/>
            <consortium name="The Broad Institute Genome Sequencing Center for Infectious Disease"/>
            <person name="Wu L."/>
            <person name="Ma J."/>
        </authorList>
    </citation>
    <scope>NUCLEOTIDE SEQUENCE [LARGE SCALE GENOMIC DNA]</scope>
    <source>
        <strain evidence="3">KCTC 52344</strain>
    </source>
</reference>
<feature type="non-terminal residue" evidence="2">
    <location>
        <position position="1684"/>
    </location>
</feature>
<dbReference type="Proteomes" id="UP001597510">
    <property type="component" value="Unassembled WGS sequence"/>
</dbReference>
<evidence type="ECO:0000313" key="3">
    <source>
        <dbReference type="Proteomes" id="UP001597510"/>
    </source>
</evidence>
<keyword evidence="1" id="KW-0812">Transmembrane</keyword>
<dbReference type="InterPro" id="IPR008979">
    <property type="entry name" value="Galactose-bd-like_sf"/>
</dbReference>
<keyword evidence="3" id="KW-1185">Reference proteome</keyword>
<gene>
    <name evidence="2" type="ORF">ACFSR2_14405</name>
</gene>
<keyword evidence="1" id="KW-0472">Membrane</keyword>
<accession>A0ABW5J916</accession>
<dbReference type="Gene3D" id="2.60.120.260">
    <property type="entry name" value="Galactose-binding domain-like"/>
    <property type="match status" value="2"/>
</dbReference>
<organism evidence="2 3">
    <name type="scientific">Emticicia soli</name>
    <dbReference type="NCBI Taxonomy" id="2027878"/>
    <lineage>
        <taxon>Bacteria</taxon>
        <taxon>Pseudomonadati</taxon>
        <taxon>Bacteroidota</taxon>
        <taxon>Cytophagia</taxon>
        <taxon>Cytophagales</taxon>
        <taxon>Leadbetterellaceae</taxon>
        <taxon>Emticicia</taxon>
    </lineage>
</organism>
<dbReference type="InterPro" id="IPR015943">
    <property type="entry name" value="WD40/YVTN_repeat-like_dom_sf"/>
</dbReference>
<dbReference type="EMBL" id="JBHULC010000012">
    <property type="protein sequence ID" value="MFD2522088.1"/>
    <property type="molecule type" value="Genomic_DNA"/>
</dbReference>
<dbReference type="SUPFAM" id="SSF49785">
    <property type="entry name" value="Galactose-binding domain-like"/>
    <property type="match status" value="2"/>
</dbReference>
<feature type="transmembrane region" description="Helical" evidence="1">
    <location>
        <begin position="63"/>
        <end position="81"/>
    </location>
</feature>
<dbReference type="Gene3D" id="2.130.10.10">
    <property type="entry name" value="YVTN repeat-like/Quinoprotein amine dehydrogenase"/>
    <property type="match status" value="1"/>
</dbReference>
<sequence length="1684" mass="174420">MRNSTSWSTGVGKTFIAEKSKSLLNALFNLLLPNKLPSLKSQALSGSQSTNGNIFGIIAMRRTLAIIAMLGIWFSTSVVSAQNAPLGCDKYYMLVGELIATSNGGQTARTDVYQFGASTGITSCKFDAGGGGEGMCVDPERNIAYIATCCDQGEVRVYDYNQAKFLSPIKLPGEDLLDVTLTPDYKFLYVTTYNNIYRINTTTNTVEAAFAKSRASNSATQEFWGIAVHPTSGNIYFTTNWQFGKGTSTIEMITPNFTTAGTSKSTIIATAPSGYYYRGITFRPDGTLWAVLSNSNTSGSGNASLAARLEKYDVDTKTRLNTYYFPTPTKNNGSANNGKVDPFDIAFGPGGDIFVTTFAGDCVTKITYNSLSNGTTNGFGTYIDYQPGVSGKSITFVCGNFKCDCVAPVITAANVGFSGGTCNGSSPNNNGYVTISGLVYNSTEKVRADIKQGTTYGTTPIYGASSNIELKSGESSITFKNLKPNTSYTVRVWGGKDACYTDYTFKTQQVECCTNCISNTFVANGNFGSSTLTGWSKNPSTIDFGAGSGFAVLNNSDNGNNNYAYYEITSGVIGGLKYTLNADAATHNPPNGSTVKSQLYFEFFNGTTLVGTSDKFDVVNDYTTVGLLPISTITALAPANTTKIRIVGYSKGRALKFDNLVLTACYEPVTLSAVADGNCTQNKGTITATADGGSGDYQFSKDGTNWQTSNIFTNLAPGNYTIYVKDVNSSSDNCKKNTTVTLTCVPCICISNNLVINGNFDSNTNSWTATNGSFERATGSSTGGFGLLNNSDASGEYKVYQDITGGIIVGKTYTLNASAATHTKSAPAVAQIYFEFLNASGNVISTSSKATITNNYNGTLVAIAPISAVAPANTVKIRVVGYASGRALKFDSVILTTCYDAIDGSLVSSNPVCNTNSGSITVTGVTGGSGEYEYSKDNTNWQTSNIFSGLGAGNYTIYIRDKNTEGASCKKTLTSTLTCIPCVCESDNLVTNGNFDSNANNWTATNGGFERATGSSTGGFAILNNSDAVGEFRVYQDITTNIVVGKVYTLNASAATHNKAAPAIAQIYFEFLNASGTVIATSSKATVTNDYNGTLVPITPISMVAPSGTAKVRVVGYANGRALKFDSVKLTTCYDTDVNGTVAKTEIECGQTNGTATVTATGGSGSYEYSKDNSTWQASNVFTLPAGTYTMYIRDKNASNCTKQLSVTFTAKPNPTITVNTAKICLGETATLTATGCTGTVSWTGGGTPNGSTLAVKPTASGTTTYTATCTASNGCTAQAQGKVETAPKPSIAVNDLTICAGESGKLEATGCTGTVTWSTGATGTSITVSAEGTYTATCTLTTNGKSCTAEASGVVKVNSKPQIAVADVEVCAGKEATLVATGCSNGTITWNTGATGSTLKVTQANAGTFNYTATCTISSNNATCVNSATGKLTVNPNPVITVNTAKICLGETATLTATGCTGTISWTGGGTPSGSTLAVKPTVAGTTTYTATCTTAKGCIGTAEGKVETAPKPSIAVNDLTICAGESGKLEATGCTGTVTWSTGATGTSITVSAEGTYTATCTLTTNGKVCTAEASGVVKANSKPQIAVADVEVCAGKEATLVATGCSNGTITWNTGASGSTLKITQANTGTYNYTATCTISSNNATCVNSATGKLTVNPNPTITVNTAKICLGETATLTATG</sequence>
<comment type="caution">
    <text evidence="2">The sequence shown here is derived from an EMBL/GenBank/DDBJ whole genome shotgun (WGS) entry which is preliminary data.</text>
</comment>
<name>A0ABW5J916_9BACT</name>
<evidence type="ECO:0000313" key="2">
    <source>
        <dbReference type="EMBL" id="MFD2522088.1"/>
    </source>
</evidence>
<protein>
    <submittedName>
        <fullName evidence="2">Uncharacterized protein</fullName>
    </submittedName>
</protein>